<sequence length="130" mass="14599">MNKTILLTGVVFGLLAVVFGAFGAHGLEKMVEPEAISTFEIGVRYQMYHALFLLFIGLWTGLKANKKRIVYTLIVLGIALFSFSIYGLALNSIIKFDFRSIAFLTPIGGVFLIFGWFFTGYFILTQKRIN</sequence>
<keyword evidence="8" id="KW-1185">Reference proteome</keyword>
<keyword evidence="4 6" id="KW-1133">Transmembrane helix</keyword>
<dbReference type="Proteomes" id="UP000667650">
    <property type="component" value="Unassembled WGS sequence"/>
</dbReference>
<dbReference type="EMBL" id="JAAABI010000002">
    <property type="protein sequence ID" value="NAY92023.1"/>
    <property type="molecule type" value="Genomic_DNA"/>
</dbReference>
<organism evidence="7 8">
    <name type="scientific">Flagellimonas ochracea</name>
    <dbReference type="NCBI Taxonomy" id="2696472"/>
    <lineage>
        <taxon>Bacteria</taxon>
        <taxon>Pseudomonadati</taxon>
        <taxon>Bacteroidota</taxon>
        <taxon>Flavobacteriia</taxon>
        <taxon>Flavobacteriales</taxon>
        <taxon>Flavobacteriaceae</taxon>
        <taxon>Flagellimonas</taxon>
    </lineage>
</organism>
<evidence type="ECO:0000256" key="2">
    <source>
        <dbReference type="ARBA" id="ARBA00009694"/>
    </source>
</evidence>
<gene>
    <name evidence="7" type="ORF">GTQ34_08835</name>
</gene>
<name>A0A964TBW6_9FLAO</name>
<feature type="transmembrane region" description="Helical" evidence="6">
    <location>
        <begin position="101"/>
        <end position="124"/>
    </location>
</feature>
<dbReference type="InterPro" id="IPR006696">
    <property type="entry name" value="DUF423"/>
</dbReference>
<comment type="subcellular location">
    <subcellularLocation>
        <location evidence="1">Membrane</location>
        <topology evidence="1">Multi-pass membrane protein</topology>
    </subcellularLocation>
</comment>
<evidence type="ECO:0000313" key="8">
    <source>
        <dbReference type="Proteomes" id="UP000667650"/>
    </source>
</evidence>
<evidence type="ECO:0000256" key="4">
    <source>
        <dbReference type="ARBA" id="ARBA00022989"/>
    </source>
</evidence>
<evidence type="ECO:0000256" key="3">
    <source>
        <dbReference type="ARBA" id="ARBA00022692"/>
    </source>
</evidence>
<keyword evidence="3 6" id="KW-0812">Transmembrane</keyword>
<evidence type="ECO:0000256" key="5">
    <source>
        <dbReference type="ARBA" id="ARBA00023136"/>
    </source>
</evidence>
<dbReference type="AlphaFoldDB" id="A0A964TBW6"/>
<protein>
    <submittedName>
        <fullName evidence="7">DUF423 domain-containing protein</fullName>
    </submittedName>
</protein>
<comment type="caution">
    <text evidence="7">The sequence shown here is derived from an EMBL/GenBank/DDBJ whole genome shotgun (WGS) entry which is preliminary data.</text>
</comment>
<feature type="transmembrane region" description="Helical" evidence="6">
    <location>
        <begin position="69"/>
        <end position="89"/>
    </location>
</feature>
<feature type="transmembrane region" description="Helical" evidence="6">
    <location>
        <begin position="44"/>
        <end position="62"/>
    </location>
</feature>
<accession>A0A964TBW6</accession>
<keyword evidence="5 6" id="KW-0472">Membrane</keyword>
<evidence type="ECO:0000313" key="7">
    <source>
        <dbReference type="EMBL" id="NAY92023.1"/>
    </source>
</evidence>
<dbReference type="RefSeq" id="WP_166523416.1">
    <property type="nucleotide sequence ID" value="NZ_JAAABI010000002.1"/>
</dbReference>
<dbReference type="GO" id="GO:0005886">
    <property type="term" value="C:plasma membrane"/>
    <property type="evidence" value="ECO:0007669"/>
    <property type="project" value="TreeGrafter"/>
</dbReference>
<evidence type="ECO:0000256" key="1">
    <source>
        <dbReference type="ARBA" id="ARBA00004141"/>
    </source>
</evidence>
<comment type="similarity">
    <text evidence="2">Belongs to the UPF0382 family.</text>
</comment>
<evidence type="ECO:0000256" key="6">
    <source>
        <dbReference type="SAM" id="Phobius"/>
    </source>
</evidence>
<reference evidence="7" key="1">
    <citation type="submission" date="2020-01" db="EMBL/GenBank/DDBJ databases">
        <title>Muricauda ochracea sp. nov., isolated from a tidal flat of Garorim bay in Korea.</title>
        <authorList>
            <person name="Kim D."/>
            <person name="Yoo Y."/>
            <person name="Kim J.-J."/>
        </authorList>
    </citation>
    <scope>NUCLEOTIDE SEQUENCE</scope>
    <source>
        <strain evidence="7">JGD-17</strain>
    </source>
</reference>
<proteinExistence type="inferred from homology"/>
<dbReference type="Pfam" id="PF04241">
    <property type="entry name" value="DUF423"/>
    <property type="match status" value="1"/>
</dbReference>
<dbReference type="PANTHER" id="PTHR43461:SF1">
    <property type="entry name" value="TRANSMEMBRANE PROTEIN 256"/>
    <property type="match status" value="1"/>
</dbReference>
<dbReference type="PANTHER" id="PTHR43461">
    <property type="entry name" value="TRANSMEMBRANE PROTEIN 256"/>
    <property type="match status" value="1"/>
</dbReference>